<feature type="transmembrane region" description="Helical" evidence="9">
    <location>
        <begin position="67"/>
        <end position="88"/>
    </location>
</feature>
<keyword evidence="7 9" id="KW-1133">Transmembrane helix</keyword>
<dbReference type="Pfam" id="PF01252">
    <property type="entry name" value="Peptidase_A8"/>
    <property type="match status" value="1"/>
</dbReference>
<dbReference type="EMBL" id="JBHRYJ010000001">
    <property type="protein sequence ID" value="MFC3674217.1"/>
    <property type="molecule type" value="Genomic_DNA"/>
</dbReference>
<feature type="active site" evidence="9">
    <location>
        <position position="121"/>
    </location>
</feature>
<dbReference type="EC" id="3.4.23.36" evidence="9"/>
<comment type="pathway">
    <text evidence="9">Protein modification; lipoprotein biosynthesis (signal peptide cleavage).</text>
</comment>
<keyword evidence="4 9" id="KW-0812">Transmembrane</keyword>
<evidence type="ECO:0000256" key="8">
    <source>
        <dbReference type="ARBA" id="ARBA00023136"/>
    </source>
</evidence>
<evidence type="ECO:0000256" key="9">
    <source>
        <dbReference type="HAMAP-Rule" id="MF_00161"/>
    </source>
</evidence>
<proteinExistence type="inferred from homology"/>
<evidence type="ECO:0000256" key="10">
    <source>
        <dbReference type="RuleBase" id="RU004181"/>
    </source>
</evidence>
<evidence type="ECO:0000256" key="5">
    <source>
        <dbReference type="ARBA" id="ARBA00022750"/>
    </source>
</evidence>
<evidence type="ECO:0000313" key="11">
    <source>
        <dbReference type="EMBL" id="MFC3674217.1"/>
    </source>
</evidence>
<comment type="subcellular location">
    <subcellularLocation>
        <location evidence="9">Cell membrane</location>
        <topology evidence="9">Multi-pass membrane protein</topology>
    </subcellularLocation>
</comment>
<reference evidence="12" key="1">
    <citation type="journal article" date="2019" name="Int. J. Syst. Evol. Microbiol.">
        <title>The Global Catalogue of Microorganisms (GCM) 10K type strain sequencing project: providing services to taxonomists for standard genome sequencing and annotation.</title>
        <authorList>
            <consortium name="The Broad Institute Genomics Platform"/>
            <consortium name="The Broad Institute Genome Sequencing Center for Infectious Disease"/>
            <person name="Wu L."/>
            <person name="Ma J."/>
        </authorList>
    </citation>
    <scope>NUCLEOTIDE SEQUENCE [LARGE SCALE GENOMIC DNA]</scope>
    <source>
        <strain evidence="12">KCTC 42182</strain>
    </source>
</reference>
<keyword evidence="5 9" id="KW-0064">Aspartyl protease</keyword>
<evidence type="ECO:0000256" key="4">
    <source>
        <dbReference type="ARBA" id="ARBA00022692"/>
    </source>
</evidence>
<evidence type="ECO:0000256" key="3">
    <source>
        <dbReference type="ARBA" id="ARBA00022670"/>
    </source>
</evidence>
<comment type="caution">
    <text evidence="9">Lacks conserved residue(s) required for the propagation of feature annotation.</text>
</comment>
<dbReference type="PANTHER" id="PTHR33695:SF1">
    <property type="entry name" value="LIPOPROTEIN SIGNAL PEPTIDASE"/>
    <property type="match status" value="1"/>
</dbReference>
<dbReference type="HAMAP" id="MF_00161">
    <property type="entry name" value="LspA"/>
    <property type="match status" value="1"/>
</dbReference>
<feature type="transmembrane region" description="Helical" evidence="9">
    <location>
        <begin position="93"/>
        <end position="111"/>
    </location>
</feature>
<keyword evidence="2 9" id="KW-1003">Cell membrane</keyword>
<evidence type="ECO:0000256" key="6">
    <source>
        <dbReference type="ARBA" id="ARBA00022801"/>
    </source>
</evidence>
<organism evidence="11 12">
    <name type="scientific">Ferrovibrio xuzhouensis</name>
    <dbReference type="NCBI Taxonomy" id="1576914"/>
    <lineage>
        <taxon>Bacteria</taxon>
        <taxon>Pseudomonadati</taxon>
        <taxon>Pseudomonadota</taxon>
        <taxon>Alphaproteobacteria</taxon>
        <taxon>Rhodospirillales</taxon>
        <taxon>Rhodospirillaceae</taxon>
        <taxon>Ferrovibrio</taxon>
    </lineage>
</organism>
<evidence type="ECO:0000313" key="12">
    <source>
        <dbReference type="Proteomes" id="UP001595711"/>
    </source>
</evidence>
<name>A0ABV7VBK4_9PROT</name>
<dbReference type="InterPro" id="IPR001872">
    <property type="entry name" value="Peptidase_A8"/>
</dbReference>
<evidence type="ECO:0000256" key="7">
    <source>
        <dbReference type="ARBA" id="ARBA00022989"/>
    </source>
</evidence>
<feature type="active site" evidence="9">
    <location>
        <position position="139"/>
    </location>
</feature>
<dbReference type="PRINTS" id="PR00781">
    <property type="entry name" value="LIPOSIGPTASE"/>
</dbReference>
<protein>
    <recommendedName>
        <fullName evidence="9">Lipoprotein signal peptidase</fullName>
        <ecNumber evidence="9">3.4.23.36</ecNumber>
    </recommendedName>
    <alternativeName>
        <fullName evidence="9">Prolipoprotein signal peptidase</fullName>
    </alternativeName>
    <alternativeName>
        <fullName evidence="9">Signal peptidase II</fullName>
        <shortName evidence="9">SPase II</shortName>
    </alternativeName>
</protein>
<keyword evidence="8 9" id="KW-0472">Membrane</keyword>
<dbReference type="GO" id="GO:0004190">
    <property type="term" value="F:aspartic-type endopeptidase activity"/>
    <property type="evidence" value="ECO:0007669"/>
    <property type="project" value="UniProtKB-EC"/>
</dbReference>
<dbReference type="NCBIfam" id="TIGR00077">
    <property type="entry name" value="lspA"/>
    <property type="match status" value="1"/>
</dbReference>
<feature type="transmembrane region" description="Helical" evidence="9">
    <location>
        <begin position="131"/>
        <end position="151"/>
    </location>
</feature>
<comment type="function">
    <text evidence="9">This protein specifically catalyzes the removal of signal peptides from prolipoproteins.</text>
</comment>
<keyword evidence="12" id="KW-1185">Reference proteome</keyword>
<comment type="catalytic activity">
    <reaction evidence="9">
        <text>Release of signal peptides from bacterial membrane prolipoproteins. Hydrolyzes -Xaa-Yaa-Zaa-|-(S,diacylglyceryl)Cys-, in which Xaa is hydrophobic (preferably Leu), and Yaa (Ala or Ser) and Zaa (Gly or Ala) have small, neutral side chains.</text>
        <dbReference type="EC" id="3.4.23.36"/>
    </reaction>
</comment>
<gene>
    <name evidence="9 11" type="primary">lspA</name>
    <name evidence="11" type="ORF">ACFOOQ_01600</name>
</gene>
<evidence type="ECO:0000256" key="1">
    <source>
        <dbReference type="ARBA" id="ARBA00006139"/>
    </source>
</evidence>
<evidence type="ECO:0000256" key="2">
    <source>
        <dbReference type="ARBA" id="ARBA00022475"/>
    </source>
</evidence>
<comment type="caution">
    <text evidence="11">The sequence shown here is derived from an EMBL/GenBank/DDBJ whole genome shotgun (WGS) entry which is preliminary data.</text>
</comment>
<keyword evidence="6 9" id="KW-0378">Hydrolase</keyword>
<keyword evidence="3 9" id="KW-0645">Protease</keyword>
<dbReference type="RefSeq" id="WP_379720775.1">
    <property type="nucleotide sequence ID" value="NZ_JBHRYJ010000001.1"/>
</dbReference>
<dbReference type="PANTHER" id="PTHR33695">
    <property type="entry name" value="LIPOPROTEIN SIGNAL PEPTIDASE"/>
    <property type="match status" value="1"/>
</dbReference>
<comment type="similarity">
    <text evidence="1 9 10">Belongs to the peptidase A8 family.</text>
</comment>
<sequence length="165" mass="17962">MNRTAIRTTGFAVAVLVVLADQASKRLVLDLVAQHVPPVIRVTGFFNLVQVWNTGVSFGLFQEDTTLRSLILIGVAVAVMLWLGIWLWRSRSWLAGFALGGIIGGALGNILDRWQHGAVYDFLDFHAAGWHWPAFNLADSAIVVGVALLLLDGYRPRRPDGATGA</sequence>
<dbReference type="Proteomes" id="UP001595711">
    <property type="component" value="Unassembled WGS sequence"/>
</dbReference>
<accession>A0ABV7VBK4</accession>